<dbReference type="EMBL" id="RIAS01000006">
    <property type="protein sequence ID" value="KAA8784755.1"/>
    <property type="molecule type" value="Genomic_DNA"/>
</dbReference>
<dbReference type="OrthoDB" id="9789963at2"/>
<evidence type="ECO:0000313" key="1">
    <source>
        <dbReference type="EMBL" id="KAA8784755.1"/>
    </source>
</evidence>
<evidence type="ECO:0000313" key="2">
    <source>
        <dbReference type="Proteomes" id="UP000323664"/>
    </source>
</evidence>
<sequence>MLKLDEKPLLLIGNPDNRRTAGLQEARKRMGMKPAAVLAYEKLLQTWRHGGSLAELVPSISPSLLIRLDAPGEHWEVERGLLHLGAVDYEGFGGIVLSNPSTSFESSNLSVPNDLTSSMNQATRESFSAEAALTLEQQWGRIYAPAQWFRGWKACLDRIAREAREVWPDVQFWNDPDEIGMMFDKRQCQLHLTRHGISVPPILPSSEPIQCWEQLRAAMDASRMHRVFVKLACGSAASGVVAYQVNPRTGAEIAVTTVGMETTQGRTLFYNEGKLQRYTHLEEIRTLLDWLCAEGAQIERWMPKATLNQRAYDIRQLVAAGQAGHAVMRLSNTPITNLHLRNERMLPAEAGLPEPHMSIIQRAAQDTMLTFPNSWSAGIDVMLTSGMEPRAYVLDVNPFGDLLYRVKHQELTPYEWEMKLLRKEPVRHA</sequence>
<comment type="caution">
    <text evidence="1">The sequence shown here is derived from an EMBL/GenBank/DDBJ whole genome shotgun (WGS) entry which is preliminary data.</text>
</comment>
<evidence type="ECO:0008006" key="3">
    <source>
        <dbReference type="Google" id="ProtNLM"/>
    </source>
</evidence>
<dbReference type="AlphaFoldDB" id="A0A5M9WT22"/>
<dbReference type="RefSeq" id="WP_123064585.1">
    <property type="nucleotide sequence ID" value="NZ_RIAS01000006.1"/>
</dbReference>
<accession>A0A5M9WT22</accession>
<organism evidence="1 2">
    <name type="scientific">Paenibacillus amylolyticus</name>
    <dbReference type="NCBI Taxonomy" id="1451"/>
    <lineage>
        <taxon>Bacteria</taxon>
        <taxon>Bacillati</taxon>
        <taxon>Bacillota</taxon>
        <taxon>Bacilli</taxon>
        <taxon>Bacillales</taxon>
        <taxon>Paenibacillaceae</taxon>
        <taxon>Paenibacillus</taxon>
    </lineage>
</organism>
<proteinExistence type="predicted"/>
<gene>
    <name evidence="1" type="ORF">EC604_12950</name>
</gene>
<dbReference type="NCBIfam" id="NF038074">
    <property type="entry name" value="fam_STM4014"/>
    <property type="match status" value="1"/>
</dbReference>
<dbReference type="SUPFAM" id="SSF56059">
    <property type="entry name" value="Glutathione synthetase ATP-binding domain-like"/>
    <property type="match status" value="1"/>
</dbReference>
<name>A0A5M9WT22_PAEAM</name>
<dbReference type="InterPro" id="IPR047778">
    <property type="entry name" value="STM4014-like"/>
</dbReference>
<dbReference type="Proteomes" id="UP000323664">
    <property type="component" value="Unassembled WGS sequence"/>
</dbReference>
<reference evidence="1 2" key="1">
    <citation type="journal article" date="2019" name="J. Ind. Microbiol. Biotechnol.">
        <title>Paenibacillus amylolyticus 27C64 has a diverse set of carbohydrate-active enzymes and complete pectin deconstruction system.</title>
        <authorList>
            <person name="Keggi C."/>
            <person name="Doran-Peterson J."/>
        </authorList>
    </citation>
    <scope>NUCLEOTIDE SEQUENCE [LARGE SCALE GENOMIC DNA]</scope>
    <source>
        <strain evidence="1 2">27C64</strain>
    </source>
</reference>
<protein>
    <recommendedName>
        <fullName evidence="3">ATP-grasp domain-containing protein</fullName>
    </recommendedName>
</protein>